<name>A0A5C3QKD8_9AGAR</name>
<keyword evidence="3" id="KW-1185">Reference proteome</keyword>
<feature type="compositionally biased region" description="Low complexity" evidence="1">
    <location>
        <begin position="13"/>
        <end position="23"/>
    </location>
</feature>
<evidence type="ECO:0000313" key="2">
    <source>
        <dbReference type="EMBL" id="TFL00689.1"/>
    </source>
</evidence>
<proteinExistence type="predicted"/>
<dbReference type="AlphaFoldDB" id="A0A5C3QKD8"/>
<organism evidence="2 3">
    <name type="scientific">Pterulicium gracile</name>
    <dbReference type="NCBI Taxonomy" id="1884261"/>
    <lineage>
        <taxon>Eukaryota</taxon>
        <taxon>Fungi</taxon>
        <taxon>Dikarya</taxon>
        <taxon>Basidiomycota</taxon>
        <taxon>Agaricomycotina</taxon>
        <taxon>Agaricomycetes</taxon>
        <taxon>Agaricomycetidae</taxon>
        <taxon>Agaricales</taxon>
        <taxon>Pleurotineae</taxon>
        <taxon>Pterulaceae</taxon>
        <taxon>Pterulicium</taxon>
    </lineage>
</organism>
<protein>
    <submittedName>
        <fullName evidence="2">Uncharacterized protein</fullName>
    </submittedName>
</protein>
<evidence type="ECO:0000256" key="1">
    <source>
        <dbReference type="SAM" id="MobiDB-lite"/>
    </source>
</evidence>
<dbReference type="EMBL" id="ML178828">
    <property type="protein sequence ID" value="TFL00689.1"/>
    <property type="molecule type" value="Genomic_DNA"/>
</dbReference>
<dbReference type="Proteomes" id="UP000305067">
    <property type="component" value="Unassembled WGS sequence"/>
</dbReference>
<gene>
    <name evidence="2" type="ORF">BDV98DRAFT_583490</name>
</gene>
<feature type="region of interest" description="Disordered" evidence="1">
    <location>
        <begin position="1"/>
        <end position="23"/>
    </location>
</feature>
<evidence type="ECO:0000313" key="3">
    <source>
        <dbReference type="Proteomes" id="UP000305067"/>
    </source>
</evidence>
<reference evidence="2 3" key="1">
    <citation type="journal article" date="2019" name="Nat. Ecol. Evol.">
        <title>Megaphylogeny resolves global patterns of mushroom evolution.</title>
        <authorList>
            <person name="Varga T."/>
            <person name="Krizsan K."/>
            <person name="Foldi C."/>
            <person name="Dima B."/>
            <person name="Sanchez-Garcia M."/>
            <person name="Sanchez-Ramirez S."/>
            <person name="Szollosi G.J."/>
            <person name="Szarkandi J.G."/>
            <person name="Papp V."/>
            <person name="Albert L."/>
            <person name="Andreopoulos W."/>
            <person name="Angelini C."/>
            <person name="Antonin V."/>
            <person name="Barry K.W."/>
            <person name="Bougher N.L."/>
            <person name="Buchanan P."/>
            <person name="Buyck B."/>
            <person name="Bense V."/>
            <person name="Catcheside P."/>
            <person name="Chovatia M."/>
            <person name="Cooper J."/>
            <person name="Damon W."/>
            <person name="Desjardin D."/>
            <person name="Finy P."/>
            <person name="Geml J."/>
            <person name="Haridas S."/>
            <person name="Hughes K."/>
            <person name="Justo A."/>
            <person name="Karasinski D."/>
            <person name="Kautmanova I."/>
            <person name="Kiss B."/>
            <person name="Kocsube S."/>
            <person name="Kotiranta H."/>
            <person name="LaButti K.M."/>
            <person name="Lechner B.E."/>
            <person name="Liimatainen K."/>
            <person name="Lipzen A."/>
            <person name="Lukacs Z."/>
            <person name="Mihaltcheva S."/>
            <person name="Morgado L.N."/>
            <person name="Niskanen T."/>
            <person name="Noordeloos M.E."/>
            <person name="Ohm R.A."/>
            <person name="Ortiz-Santana B."/>
            <person name="Ovrebo C."/>
            <person name="Racz N."/>
            <person name="Riley R."/>
            <person name="Savchenko A."/>
            <person name="Shiryaev A."/>
            <person name="Soop K."/>
            <person name="Spirin V."/>
            <person name="Szebenyi C."/>
            <person name="Tomsovsky M."/>
            <person name="Tulloss R.E."/>
            <person name="Uehling J."/>
            <person name="Grigoriev I.V."/>
            <person name="Vagvolgyi C."/>
            <person name="Papp T."/>
            <person name="Martin F.M."/>
            <person name="Miettinen O."/>
            <person name="Hibbett D.S."/>
            <person name="Nagy L.G."/>
        </authorList>
    </citation>
    <scope>NUCLEOTIDE SEQUENCE [LARGE SCALE GENOMIC DNA]</scope>
    <source>
        <strain evidence="2 3">CBS 309.79</strain>
    </source>
</reference>
<feature type="compositionally biased region" description="Basic and acidic residues" evidence="1">
    <location>
        <begin position="1"/>
        <end position="12"/>
    </location>
</feature>
<sequence>MARLGWGDKEYTSDASNSSSTLQTSSALMDSFTPTTFTLSPSTPTVEMVRKAEEQELADHERKGSAATFILSFVLPVEIWMLISPFLDAHRETNALGTHIQSAFSSGHPPTFRILSSGHPSFGTIVRTPTFHLATCKRRRQHWLTVAPPRYLCTLIPWFTFFAFVPVFPFRFSWFAAMTRVYFFDPVHYPRLRFIFIIIVYPGDCTPISTPSF</sequence>
<accession>A0A5C3QKD8</accession>